<sequence length="187" mass="20713">MSTLTDILKFNEQFVENKQYEQFRTSKFPDKKMVILTCMDTRLVELLPKATNIKNGDAKILKTAGAIVREPFGNVMRSILVAIYKLNAEEVYVIGHHGCGMTGLNAESMIQDIKNEGISDDTIKTIENSGVQLSSWLKGFDSVEEGVKNSVTVVKKHPLLPVGIPVHGLIIHPETGQLEVVVDGYNE</sequence>
<evidence type="ECO:0000256" key="4">
    <source>
        <dbReference type="ARBA" id="ARBA00022723"/>
    </source>
</evidence>
<keyword evidence="8" id="KW-1185">Reference proteome</keyword>
<keyword evidence="4" id="KW-0479">Metal-binding</keyword>
<evidence type="ECO:0000313" key="8">
    <source>
        <dbReference type="Proteomes" id="UP001231941"/>
    </source>
</evidence>
<accession>A0ABT9IX91</accession>
<evidence type="ECO:0000256" key="2">
    <source>
        <dbReference type="ARBA" id="ARBA00006217"/>
    </source>
</evidence>
<dbReference type="CDD" id="cd03379">
    <property type="entry name" value="beta_CA_cladeD"/>
    <property type="match status" value="1"/>
</dbReference>
<protein>
    <recommendedName>
        <fullName evidence="3">carbonic anhydrase</fullName>
        <ecNumber evidence="3">4.2.1.1</ecNumber>
    </recommendedName>
</protein>
<comment type="similarity">
    <text evidence="2">Belongs to the beta-class carbonic anhydrase family.</text>
</comment>
<comment type="cofactor">
    <cofactor evidence="1">
        <name>Zn(2+)</name>
        <dbReference type="ChEBI" id="CHEBI:29105"/>
    </cofactor>
</comment>
<dbReference type="Proteomes" id="UP001231941">
    <property type="component" value="Unassembled WGS sequence"/>
</dbReference>
<comment type="catalytic activity">
    <reaction evidence="6">
        <text>hydrogencarbonate + H(+) = CO2 + H2O</text>
        <dbReference type="Rhea" id="RHEA:10748"/>
        <dbReference type="ChEBI" id="CHEBI:15377"/>
        <dbReference type="ChEBI" id="CHEBI:15378"/>
        <dbReference type="ChEBI" id="CHEBI:16526"/>
        <dbReference type="ChEBI" id="CHEBI:17544"/>
        <dbReference type="EC" id="4.2.1.1"/>
    </reaction>
</comment>
<dbReference type="PANTHER" id="PTHR43175">
    <property type="entry name" value="CARBONIC ANHYDRASE"/>
    <property type="match status" value="1"/>
</dbReference>
<proteinExistence type="inferred from homology"/>
<dbReference type="InterPro" id="IPR001765">
    <property type="entry name" value="Carbonic_anhydrase"/>
</dbReference>
<comment type="caution">
    <text evidence="7">The sequence shown here is derived from an EMBL/GenBank/DDBJ whole genome shotgun (WGS) entry which is preliminary data.</text>
</comment>
<dbReference type="SUPFAM" id="SSF53056">
    <property type="entry name" value="beta-carbonic anhydrase, cab"/>
    <property type="match status" value="1"/>
</dbReference>
<dbReference type="SMART" id="SM00947">
    <property type="entry name" value="Pro_CA"/>
    <property type="match status" value="1"/>
</dbReference>
<evidence type="ECO:0000256" key="1">
    <source>
        <dbReference type="ARBA" id="ARBA00001947"/>
    </source>
</evidence>
<gene>
    <name evidence="7" type="ORF">Q5Y73_07585</name>
</gene>
<evidence type="ECO:0000256" key="3">
    <source>
        <dbReference type="ARBA" id="ARBA00012925"/>
    </source>
</evidence>
<evidence type="ECO:0000256" key="6">
    <source>
        <dbReference type="ARBA" id="ARBA00048348"/>
    </source>
</evidence>
<evidence type="ECO:0000313" key="7">
    <source>
        <dbReference type="EMBL" id="MDP5273961.1"/>
    </source>
</evidence>
<dbReference type="Pfam" id="PF00484">
    <property type="entry name" value="Pro_CA"/>
    <property type="match status" value="1"/>
</dbReference>
<name>A0ABT9IX91_9BACL</name>
<dbReference type="InterPro" id="IPR036874">
    <property type="entry name" value="Carbonic_anhydrase_sf"/>
</dbReference>
<keyword evidence="5" id="KW-0862">Zinc</keyword>
<organism evidence="7 8">
    <name type="scientific">Chengkuizengella axinellae</name>
    <dbReference type="NCBI Taxonomy" id="3064388"/>
    <lineage>
        <taxon>Bacteria</taxon>
        <taxon>Bacillati</taxon>
        <taxon>Bacillota</taxon>
        <taxon>Bacilli</taxon>
        <taxon>Bacillales</taxon>
        <taxon>Paenibacillaceae</taxon>
        <taxon>Chengkuizengella</taxon>
    </lineage>
</organism>
<dbReference type="EMBL" id="JAVAMP010000002">
    <property type="protein sequence ID" value="MDP5273961.1"/>
    <property type="molecule type" value="Genomic_DNA"/>
</dbReference>
<dbReference type="EC" id="4.2.1.1" evidence="3"/>
<dbReference type="Gene3D" id="3.40.1050.10">
    <property type="entry name" value="Carbonic anhydrase"/>
    <property type="match status" value="1"/>
</dbReference>
<reference evidence="7 8" key="1">
    <citation type="submission" date="2023-08" db="EMBL/GenBank/DDBJ databases">
        <authorList>
            <person name="Park J.-S."/>
        </authorList>
    </citation>
    <scope>NUCLEOTIDE SEQUENCE [LARGE SCALE GENOMIC DNA]</scope>
    <source>
        <strain evidence="7 8">2205SS18-9</strain>
    </source>
</reference>
<dbReference type="RefSeq" id="WP_305991255.1">
    <property type="nucleotide sequence ID" value="NZ_JAVAMP010000002.1"/>
</dbReference>
<dbReference type="PANTHER" id="PTHR43175:SF3">
    <property type="entry name" value="CARBON DISULFIDE HYDROLASE"/>
    <property type="match status" value="1"/>
</dbReference>
<evidence type="ECO:0000256" key="5">
    <source>
        <dbReference type="ARBA" id="ARBA00022833"/>
    </source>
</evidence>